<reference evidence="1 2" key="1">
    <citation type="submission" date="2015-05" db="EMBL/GenBank/DDBJ databases">
        <title>A genomic and transcriptomic approach to investigate the blue pigment phenotype in Pseudomonas fluorescens.</title>
        <authorList>
            <person name="Andreani N.A."/>
            <person name="Cardazzo B."/>
        </authorList>
    </citation>
    <scope>NUCLEOTIDE SEQUENCE [LARGE SCALE GENOMIC DNA]</scope>
    <source>
        <strain evidence="1 2">Ps_40</strain>
    </source>
</reference>
<organism evidence="1 2">
    <name type="scientific">Pseudomonas fluorescens</name>
    <dbReference type="NCBI Taxonomy" id="294"/>
    <lineage>
        <taxon>Bacteria</taxon>
        <taxon>Pseudomonadati</taxon>
        <taxon>Pseudomonadota</taxon>
        <taxon>Gammaproteobacteria</taxon>
        <taxon>Pseudomonadales</taxon>
        <taxon>Pseudomonadaceae</taxon>
        <taxon>Pseudomonas</taxon>
    </lineage>
</organism>
<gene>
    <name evidence="1" type="ORF">PFL603g_04585</name>
</gene>
<accession>A0A120FXU6</accession>
<dbReference type="RefSeq" id="WP_056790111.1">
    <property type="nucleotide sequence ID" value="NZ_LCYC01000058.1"/>
</dbReference>
<dbReference type="PATRIC" id="fig|294.195.peg.4899"/>
<dbReference type="AlphaFoldDB" id="A0A120FXU6"/>
<dbReference type="EMBL" id="LCYC01000058">
    <property type="protein sequence ID" value="KWV72044.1"/>
    <property type="molecule type" value="Genomic_DNA"/>
</dbReference>
<evidence type="ECO:0000313" key="2">
    <source>
        <dbReference type="Proteomes" id="UP000063434"/>
    </source>
</evidence>
<evidence type="ECO:0000313" key="1">
    <source>
        <dbReference type="EMBL" id="KWV72044.1"/>
    </source>
</evidence>
<comment type="caution">
    <text evidence="1">The sequence shown here is derived from an EMBL/GenBank/DDBJ whole genome shotgun (WGS) entry which is preliminary data.</text>
</comment>
<dbReference type="Proteomes" id="UP000063434">
    <property type="component" value="Unassembled WGS sequence"/>
</dbReference>
<proteinExistence type="predicted"/>
<name>A0A120FXU6_PSEFL</name>
<sequence length="250" mass="27262">MSTEQQLSAVVSAANNLTNVITGKVGEIDKAIADARLAYDAQLAELKNRLPRLAVTKNFNLSPNADGTLIENWGIHAEVTPAKLRTITPVSQAAGRPQADVDFMLQVQADVREQYPSFEIRASDYWRTFVYLWQMKWSVSDVSPWLAFPYTVDMALANGSGAVPQNSYLTVGAFVRLLEGNVSGAWSNGVEKGKWRWCSSVISPTELFGSYYHLHPMRTSSTGVVEVMLAGACTGVVTNPGDWGTMLALG</sequence>
<protein>
    <submittedName>
        <fullName evidence="1">Uncharacterized protein</fullName>
    </submittedName>
</protein>